<comment type="caution">
    <text evidence="2">The sequence shown here is derived from an EMBL/GenBank/DDBJ whole genome shotgun (WGS) entry which is preliminary data.</text>
</comment>
<keyword evidence="3" id="KW-1185">Reference proteome</keyword>
<dbReference type="Proteomes" id="UP000307841">
    <property type="component" value="Unassembled WGS sequence"/>
</dbReference>
<accession>A0A4V5TIY2</accession>
<protein>
    <recommendedName>
        <fullName evidence="1">Transposase DDE domain-containing protein</fullName>
    </recommendedName>
</protein>
<evidence type="ECO:0000313" key="3">
    <source>
        <dbReference type="Proteomes" id="UP000307841"/>
    </source>
</evidence>
<organism evidence="2 3">
    <name type="scientific">Brevibacillus antibioticus</name>
    <dbReference type="NCBI Taxonomy" id="2570228"/>
    <lineage>
        <taxon>Bacteria</taxon>
        <taxon>Bacillati</taxon>
        <taxon>Bacillota</taxon>
        <taxon>Bacilli</taxon>
        <taxon>Bacillales</taxon>
        <taxon>Paenibacillaceae</taxon>
        <taxon>Brevibacillus</taxon>
    </lineage>
</organism>
<dbReference type="Pfam" id="PF13751">
    <property type="entry name" value="DDE_Tnp_1_6"/>
    <property type="match status" value="1"/>
</dbReference>
<reference evidence="2 3" key="1">
    <citation type="submission" date="2019-04" db="EMBL/GenBank/DDBJ databases">
        <title>Whole genome sequencing of Brevibacillus sp. TGS2-1.</title>
        <authorList>
            <person name="Choi A."/>
        </authorList>
    </citation>
    <scope>NUCLEOTIDE SEQUENCE [LARGE SCALE GENOMIC DNA]</scope>
    <source>
        <strain evidence="2 3">TGS2-1</strain>
    </source>
</reference>
<feature type="domain" description="Transposase DDE" evidence="1">
    <location>
        <begin position="3"/>
        <end position="80"/>
    </location>
</feature>
<evidence type="ECO:0000259" key="1">
    <source>
        <dbReference type="Pfam" id="PF13751"/>
    </source>
</evidence>
<proteinExistence type="predicted"/>
<evidence type="ECO:0000313" key="2">
    <source>
        <dbReference type="EMBL" id="TKI57093.1"/>
    </source>
</evidence>
<sequence>MLYSTTDRHGYRHYKSNLEVCKTCPYLSKCTRSKSHRKVVTRHVWEDSKDWVRLNRLSKAGKKLYKKRKETIERSFADAK</sequence>
<dbReference type="AlphaFoldDB" id="A0A4V5TIY2"/>
<gene>
    <name evidence="2" type="ORF">E8L90_17365</name>
</gene>
<dbReference type="InterPro" id="IPR025668">
    <property type="entry name" value="Tnp_DDE_dom"/>
</dbReference>
<dbReference type="OrthoDB" id="9789070at2"/>
<dbReference type="EMBL" id="SZNK01000001">
    <property type="protein sequence ID" value="TKI57093.1"/>
    <property type="molecule type" value="Genomic_DNA"/>
</dbReference>
<name>A0A4V5TIY2_9BACL</name>